<dbReference type="Proteomes" id="UP001153292">
    <property type="component" value="Chromosome 19"/>
</dbReference>
<proteinExistence type="predicted"/>
<dbReference type="EMBL" id="OU963912">
    <property type="protein sequence ID" value="CAH0401168.1"/>
    <property type="molecule type" value="Genomic_DNA"/>
</dbReference>
<accession>A0ABN8B4P6</accession>
<name>A0ABN8B4P6_CHISP</name>
<feature type="compositionally biased region" description="Basic and acidic residues" evidence="1">
    <location>
        <begin position="26"/>
        <end position="41"/>
    </location>
</feature>
<protein>
    <submittedName>
        <fullName evidence="2">Uncharacterized protein</fullName>
    </submittedName>
</protein>
<feature type="compositionally biased region" description="Basic and acidic residues" evidence="1">
    <location>
        <begin position="55"/>
        <end position="79"/>
    </location>
</feature>
<feature type="region of interest" description="Disordered" evidence="1">
    <location>
        <begin position="1"/>
        <end position="120"/>
    </location>
</feature>
<reference evidence="2" key="1">
    <citation type="submission" date="2021-12" db="EMBL/GenBank/DDBJ databases">
        <authorList>
            <person name="King R."/>
        </authorList>
    </citation>
    <scope>NUCLEOTIDE SEQUENCE</scope>
</reference>
<sequence length="328" mass="38486">MEDESDNQPSASKKESQRVASTEEIYTERRKDEERREHASNSEDSFTSGSYCARSRVEITEARPEVPKPPLGKREAKPPEKKKRSRRPGRVDKRRRSPTRRQVLRRASKRKPRKQRNLSVSTIFTRLSSQSESRSLGCKFCGHRCCRRRYELRRARRKYRKRKIKINKQRNFPNPVLVKIEKGSKQVQVGSRCCMFSPLFIKTNADSDEVPLEPSSYCEITPEMIYESLRRLTMWRQNVLKTSILEHLRTHYPVNTDDNELQAELAEKLRIAAVVGFVVNVGEDRWCLNCALQENRTLSKSHVTRFWQVYADTMTPIKRQENAKNTLK</sequence>
<gene>
    <name evidence="2" type="ORF">CHILSU_LOCUS4388</name>
</gene>
<feature type="compositionally biased region" description="Basic residues" evidence="1">
    <location>
        <begin position="80"/>
        <end position="116"/>
    </location>
</feature>
<keyword evidence="3" id="KW-1185">Reference proteome</keyword>
<evidence type="ECO:0000313" key="2">
    <source>
        <dbReference type="EMBL" id="CAH0401168.1"/>
    </source>
</evidence>
<evidence type="ECO:0000313" key="3">
    <source>
        <dbReference type="Proteomes" id="UP001153292"/>
    </source>
</evidence>
<evidence type="ECO:0000256" key="1">
    <source>
        <dbReference type="SAM" id="MobiDB-lite"/>
    </source>
</evidence>
<organism evidence="2 3">
    <name type="scientific">Chilo suppressalis</name>
    <name type="common">Asiatic rice borer moth</name>
    <dbReference type="NCBI Taxonomy" id="168631"/>
    <lineage>
        <taxon>Eukaryota</taxon>
        <taxon>Metazoa</taxon>
        <taxon>Ecdysozoa</taxon>
        <taxon>Arthropoda</taxon>
        <taxon>Hexapoda</taxon>
        <taxon>Insecta</taxon>
        <taxon>Pterygota</taxon>
        <taxon>Neoptera</taxon>
        <taxon>Endopterygota</taxon>
        <taxon>Lepidoptera</taxon>
        <taxon>Glossata</taxon>
        <taxon>Ditrysia</taxon>
        <taxon>Pyraloidea</taxon>
        <taxon>Crambidae</taxon>
        <taxon>Crambinae</taxon>
        <taxon>Chilo</taxon>
    </lineage>
</organism>